<comment type="caution">
    <text evidence="2">The sequence shown here is derived from an EMBL/GenBank/DDBJ whole genome shotgun (WGS) entry which is preliminary data.</text>
</comment>
<protein>
    <submittedName>
        <fullName evidence="2">Uncharacterized protein</fullName>
    </submittedName>
</protein>
<evidence type="ECO:0000313" key="2">
    <source>
        <dbReference type="EMBL" id="CAF9933407.1"/>
    </source>
</evidence>
<accession>A0A8H3G2K0</accession>
<reference evidence="2" key="1">
    <citation type="submission" date="2021-03" db="EMBL/GenBank/DDBJ databases">
        <authorList>
            <person name="Tagirdzhanova G."/>
        </authorList>
    </citation>
    <scope>NUCLEOTIDE SEQUENCE</scope>
</reference>
<gene>
    <name evidence="2" type="ORF">IMSHALPRED_009345</name>
</gene>
<dbReference type="Proteomes" id="UP000664534">
    <property type="component" value="Unassembled WGS sequence"/>
</dbReference>
<sequence length="222" mass="24989">MASSGFAIWEDVTTYDLVWKRASEEEEENRGPGELDNDGFLKIKQATPAASNGNPEPLDSTSTSMTATFEWNGWQAKFDCKQDGTSRSLKSFQLVPGSMSDGFDVGFFSDISNYGKEPEVEEIKPQWLKVTMNATLEASVIFPLHELWFKKREGGEVAEATKEDLREFGLGQFAERDDDGEEERDDREEESSDGEDESDDREEESDDEEDESDDDESGDQES</sequence>
<dbReference type="EMBL" id="CAJPDT010000070">
    <property type="protein sequence ID" value="CAF9933407.1"/>
    <property type="molecule type" value="Genomic_DNA"/>
</dbReference>
<feature type="compositionally biased region" description="Polar residues" evidence="1">
    <location>
        <begin position="48"/>
        <end position="63"/>
    </location>
</feature>
<feature type="region of interest" description="Disordered" evidence="1">
    <location>
        <begin position="155"/>
        <end position="222"/>
    </location>
</feature>
<feature type="compositionally biased region" description="Basic and acidic residues" evidence="1">
    <location>
        <begin position="21"/>
        <end position="33"/>
    </location>
</feature>
<keyword evidence="3" id="KW-1185">Reference proteome</keyword>
<dbReference type="AlphaFoldDB" id="A0A8H3G2K0"/>
<organism evidence="2 3">
    <name type="scientific">Imshaugia aleurites</name>
    <dbReference type="NCBI Taxonomy" id="172621"/>
    <lineage>
        <taxon>Eukaryota</taxon>
        <taxon>Fungi</taxon>
        <taxon>Dikarya</taxon>
        <taxon>Ascomycota</taxon>
        <taxon>Pezizomycotina</taxon>
        <taxon>Lecanoromycetes</taxon>
        <taxon>OSLEUM clade</taxon>
        <taxon>Lecanoromycetidae</taxon>
        <taxon>Lecanorales</taxon>
        <taxon>Lecanorineae</taxon>
        <taxon>Parmeliaceae</taxon>
        <taxon>Imshaugia</taxon>
    </lineage>
</organism>
<feature type="compositionally biased region" description="Acidic residues" evidence="1">
    <location>
        <begin position="176"/>
        <end position="222"/>
    </location>
</feature>
<proteinExistence type="predicted"/>
<evidence type="ECO:0000313" key="3">
    <source>
        <dbReference type="Proteomes" id="UP000664534"/>
    </source>
</evidence>
<evidence type="ECO:0000256" key="1">
    <source>
        <dbReference type="SAM" id="MobiDB-lite"/>
    </source>
</evidence>
<feature type="region of interest" description="Disordered" evidence="1">
    <location>
        <begin position="21"/>
        <end position="63"/>
    </location>
</feature>
<name>A0A8H3G2K0_9LECA</name>
<feature type="compositionally biased region" description="Basic and acidic residues" evidence="1">
    <location>
        <begin position="155"/>
        <end position="167"/>
    </location>
</feature>